<dbReference type="EMBL" id="CP069036">
    <property type="protein sequence ID" value="QRD03113.1"/>
    <property type="molecule type" value="Genomic_DNA"/>
</dbReference>
<dbReference type="AlphaFoldDB" id="A0A7U2FD77"/>
<sequence>MSARCCFSISLSHHRFFHRSGTWLVCAKYASVLPTLSHLMNLLNSFISPPSFVPCKTFFPQSPRRAL</sequence>
<accession>A0A7U2FD77</accession>
<reference evidence="2" key="1">
    <citation type="journal article" date="2021" name="BMC Genomics">
        <title>Chromosome-level genome assembly and manually-curated proteome of model necrotroph Parastagonospora nodorum Sn15 reveals a genome-wide trove of candidate effector homologs, and redundancy of virulence-related functions within an accessory chromosome.</title>
        <authorList>
            <person name="Bertazzoni S."/>
            <person name="Jones D.A.B."/>
            <person name="Phan H.T."/>
            <person name="Tan K.-C."/>
            <person name="Hane J.K."/>
        </authorList>
    </citation>
    <scope>NUCLEOTIDE SEQUENCE [LARGE SCALE GENOMIC DNA]</scope>
    <source>
        <strain evidence="2">SN15 / ATCC MYA-4574 / FGSC 10173)</strain>
    </source>
</reference>
<keyword evidence="2" id="KW-1185">Reference proteome</keyword>
<dbReference type="Proteomes" id="UP000663193">
    <property type="component" value="Chromosome 14"/>
</dbReference>
<evidence type="ECO:0000313" key="2">
    <source>
        <dbReference type="Proteomes" id="UP000663193"/>
    </source>
</evidence>
<dbReference type="VEuPathDB" id="FungiDB:JI435_419170"/>
<evidence type="ECO:0000313" key="1">
    <source>
        <dbReference type="EMBL" id="QRD03113.1"/>
    </source>
</evidence>
<gene>
    <name evidence="1" type="ORF">JI435_419170</name>
</gene>
<name>A0A7U2FD77_PHANO</name>
<organism evidence="1 2">
    <name type="scientific">Phaeosphaeria nodorum (strain SN15 / ATCC MYA-4574 / FGSC 10173)</name>
    <name type="common">Glume blotch fungus</name>
    <name type="synonym">Parastagonospora nodorum</name>
    <dbReference type="NCBI Taxonomy" id="321614"/>
    <lineage>
        <taxon>Eukaryota</taxon>
        <taxon>Fungi</taxon>
        <taxon>Dikarya</taxon>
        <taxon>Ascomycota</taxon>
        <taxon>Pezizomycotina</taxon>
        <taxon>Dothideomycetes</taxon>
        <taxon>Pleosporomycetidae</taxon>
        <taxon>Pleosporales</taxon>
        <taxon>Pleosporineae</taxon>
        <taxon>Phaeosphaeriaceae</taxon>
        <taxon>Parastagonospora</taxon>
    </lineage>
</organism>
<proteinExistence type="predicted"/>
<protein>
    <submittedName>
        <fullName evidence="1">Uncharacterized protein</fullName>
    </submittedName>
</protein>